<evidence type="ECO:0000313" key="2">
    <source>
        <dbReference type="Proteomes" id="UP000321274"/>
    </source>
</evidence>
<sequence>MDEGSTLKMTEPKIYNRKQASEFLALHLKEKTASQWENFLVRNIRQSKHVYKLAFKEIGRQIFYSETSLRAFIKSTTTPYNQMNKGVQNGH</sequence>
<dbReference type="RefSeq" id="WP_162789669.1">
    <property type="nucleotide sequence ID" value="NZ_BJUJ01000001.1"/>
</dbReference>
<comment type="caution">
    <text evidence="1">The sequence shown here is derived from an EMBL/GenBank/DDBJ whole genome shotgun (WGS) entry which is preliminary data.</text>
</comment>
<evidence type="ECO:0000313" key="1">
    <source>
        <dbReference type="EMBL" id="GEK42815.1"/>
    </source>
</evidence>
<accession>A0AAV3W772</accession>
<name>A0AAV3W772_ACIJO</name>
<dbReference type="EMBL" id="BJUJ01000001">
    <property type="protein sequence ID" value="GEK42815.1"/>
    <property type="molecule type" value="Genomic_DNA"/>
</dbReference>
<dbReference type="AlphaFoldDB" id="A0AAV3W772"/>
<reference evidence="1 2" key="1">
    <citation type="submission" date="2019-07" db="EMBL/GenBank/DDBJ databases">
        <title>Whole genome shotgun sequence of Acinetobacter johnsonii NBRC 102197.</title>
        <authorList>
            <person name="Hosoyama A."/>
            <person name="Uohara A."/>
            <person name="Ohji S."/>
            <person name="Ichikawa N."/>
        </authorList>
    </citation>
    <scope>NUCLEOTIDE SEQUENCE [LARGE SCALE GENOMIC DNA]</scope>
    <source>
        <strain evidence="1 2">NBRC 102197</strain>
    </source>
</reference>
<gene>
    <name evidence="1" type="ORF">AJO04nite_00730</name>
</gene>
<protein>
    <submittedName>
        <fullName evidence="1">Uncharacterized protein</fullName>
    </submittedName>
</protein>
<dbReference type="Proteomes" id="UP000321274">
    <property type="component" value="Unassembled WGS sequence"/>
</dbReference>
<proteinExistence type="predicted"/>
<organism evidence="1 2">
    <name type="scientific">Acinetobacter johnsonii</name>
    <dbReference type="NCBI Taxonomy" id="40214"/>
    <lineage>
        <taxon>Bacteria</taxon>
        <taxon>Pseudomonadati</taxon>
        <taxon>Pseudomonadota</taxon>
        <taxon>Gammaproteobacteria</taxon>
        <taxon>Moraxellales</taxon>
        <taxon>Moraxellaceae</taxon>
        <taxon>Acinetobacter</taxon>
    </lineage>
</organism>